<name>A0A644XID7_9ZZZZ</name>
<dbReference type="InterPro" id="IPR001851">
    <property type="entry name" value="ABC_transp_permease"/>
</dbReference>
<protein>
    <submittedName>
        <fullName evidence="7">Ribose import permease protein RbsC</fullName>
    </submittedName>
</protein>
<comment type="subcellular location">
    <subcellularLocation>
        <location evidence="1">Cell membrane</location>
        <topology evidence="1">Multi-pass membrane protein</topology>
    </subcellularLocation>
</comment>
<evidence type="ECO:0000313" key="7">
    <source>
        <dbReference type="EMBL" id="MPM15707.1"/>
    </source>
</evidence>
<feature type="transmembrane region" description="Helical" evidence="6">
    <location>
        <begin position="216"/>
        <end position="237"/>
    </location>
</feature>
<feature type="transmembrane region" description="Helical" evidence="6">
    <location>
        <begin position="101"/>
        <end position="122"/>
    </location>
</feature>
<accession>A0A644XID7</accession>
<gene>
    <name evidence="7" type="primary">rbsC_21</name>
    <name evidence="7" type="ORF">SDC9_62078</name>
</gene>
<dbReference type="AlphaFoldDB" id="A0A644XID7"/>
<organism evidence="7">
    <name type="scientific">bioreactor metagenome</name>
    <dbReference type="NCBI Taxonomy" id="1076179"/>
    <lineage>
        <taxon>unclassified sequences</taxon>
        <taxon>metagenomes</taxon>
        <taxon>ecological metagenomes</taxon>
    </lineage>
</organism>
<feature type="transmembrane region" description="Helical" evidence="6">
    <location>
        <begin position="53"/>
        <end position="80"/>
    </location>
</feature>
<dbReference type="GO" id="GO:0005886">
    <property type="term" value="C:plasma membrane"/>
    <property type="evidence" value="ECO:0007669"/>
    <property type="project" value="UniProtKB-SubCell"/>
</dbReference>
<dbReference type="EMBL" id="VSSQ01002486">
    <property type="protein sequence ID" value="MPM15707.1"/>
    <property type="molecule type" value="Genomic_DNA"/>
</dbReference>
<evidence type="ECO:0000256" key="6">
    <source>
        <dbReference type="SAM" id="Phobius"/>
    </source>
</evidence>
<keyword evidence="3 6" id="KW-0812">Transmembrane</keyword>
<feature type="transmembrane region" description="Helical" evidence="6">
    <location>
        <begin position="21"/>
        <end position="41"/>
    </location>
</feature>
<evidence type="ECO:0000256" key="4">
    <source>
        <dbReference type="ARBA" id="ARBA00022989"/>
    </source>
</evidence>
<sequence>MGRLRREKILGMDQTDFTLFMRRYGIGLVLVAMCIFLTFASPNFTKPTNLLSILNSVAVNGCIAFGMCVVITGGGIDLSVGSMLALGSVMIGKMLDTTGNNLIACVVCIAICTFFGLINGLLLAKFDLFPFVVTLATQLSIRGIGYLISGGYSEGLSNVNFTNIGIGKSFGIPNAVFFLVAILIVTYILMHQTKFGRYDYAIGGNRAAAIASGVPVFWTTVGTYVFSGFCTGVAAVLMSARINAAQPNIGIGYETDAIAACVIGGTSFAGGISTIPGCMIGILMIGVIYNGMNLLGVSSYWQTILKGLLILLALLLDRFMNRKH</sequence>
<evidence type="ECO:0000256" key="2">
    <source>
        <dbReference type="ARBA" id="ARBA00022475"/>
    </source>
</evidence>
<comment type="caution">
    <text evidence="7">The sequence shown here is derived from an EMBL/GenBank/DDBJ whole genome shotgun (WGS) entry which is preliminary data.</text>
</comment>
<dbReference type="CDD" id="cd06579">
    <property type="entry name" value="TM_PBP1_transp_AraH_like"/>
    <property type="match status" value="1"/>
</dbReference>
<feature type="transmembrane region" description="Helical" evidence="6">
    <location>
        <begin position="258"/>
        <end position="288"/>
    </location>
</feature>
<keyword evidence="5 6" id="KW-0472">Membrane</keyword>
<feature type="transmembrane region" description="Helical" evidence="6">
    <location>
        <begin position="170"/>
        <end position="190"/>
    </location>
</feature>
<evidence type="ECO:0000256" key="3">
    <source>
        <dbReference type="ARBA" id="ARBA00022692"/>
    </source>
</evidence>
<dbReference type="GO" id="GO:0022857">
    <property type="term" value="F:transmembrane transporter activity"/>
    <property type="evidence" value="ECO:0007669"/>
    <property type="project" value="InterPro"/>
</dbReference>
<feature type="transmembrane region" description="Helical" evidence="6">
    <location>
        <begin position="128"/>
        <end position="149"/>
    </location>
</feature>
<reference evidence="7" key="1">
    <citation type="submission" date="2019-08" db="EMBL/GenBank/DDBJ databases">
        <authorList>
            <person name="Kucharzyk K."/>
            <person name="Murdoch R.W."/>
            <person name="Higgins S."/>
            <person name="Loffler F."/>
        </authorList>
    </citation>
    <scope>NUCLEOTIDE SEQUENCE</scope>
</reference>
<keyword evidence="4 6" id="KW-1133">Transmembrane helix</keyword>
<feature type="transmembrane region" description="Helical" evidence="6">
    <location>
        <begin position="300"/>
        <end position="316"/>
    </location>
</feature>
<keyword evidence="2" id="KW-1003">Cell membrane</keyword>
<dbReference type="PANTHER" id="PTHR32196">
    <property type="entry name" value="ABC TRANSPORTER PERMEASE PROTEIN YPHD-RELATED-RELATED"/>
    <property type="match status" value="1"/>
</dbReference>
<evidence type="ECO:0000256" key="1">
    <source>
        <dbReference type="ARBA" id="ARBA00004651"/>
    </source>
</evidence>
<dbReference type="Pfam" id="PF02653">
    <property type="entry name" value="BPD_transp_2"/>
    <property type="match status" value="1"/>
</dbReference>
<proteinExistence type="predicted"/>
<evidence type="ECO:0000256" key="5">
    <source>
        <dbReference type="ARBA" id="ARBA00023136"/>
    </source>
</evidence>